<name>A0ABT9Z3W0_9BACI</name>
<keyword evidence="3" id="KW-1185">Reference proteome</keyword>
<dbReference type="InterPro" id="IPR027417">
    <property type="entry name" value="P-loop_NTPase"/>
</dbReference>
<dbReference type="Gene3D" id="3.40.50.300">
    <property type="entry name" value="P-loop containing nucleotide triphosphate hydrolases"/>
    <property type="match status" value="1"/>
</dbReference>
<reference evidence="2 3" key="1">
    <citation type="submission" date="2023-07" db="EMBL/GenBank/DDBJ databases">
        <title>Genomic Encyclopedia of Type Strains, Phase IV (KMG-IV): sequencing the most valuable type-strain genomes for metagenomic binning, comparative biology and taxonomic classification.</title>
        <authorList>
            <person name="Goeker M."/>
        </authorList>
    </citation>
    <scope>NUCLEOTIDE SEQUENCE [LARGE SCALE GENOMIC DNA]</scope>
    <source>
        <strain evidence="2 3">DSM 17723</strain>
    </source>
</reference>
<dbReference type="NCBIfam" id="TIGR00176">
    <property type="entry name" value="mobB"/>
    <property type="match status" value="1"/>
</dbReference>
<gene>
    <name evidence="2" type="ORF">J2S02_003290</name>
</gene>
<dbReference type="PANTHER" id="PTHR40072:SF1">
    <property type="entry name" value="MOLYBDOPTERIN-GUANINE DINUCLEOTIDE BIOSYNTHESIS ADAPTER PROTEIN"/>
    <property type="match status" value="1"/>
</dbReference>
<dbReference type="EMBL" id="JAUSTZ010000007">
    <property type="protein sequence ID" value="MDQ0226945.1"/>
    <property type="molecule type" value="Genomic_DNA"/>
</dbReference>
<evidence type="ECO:0000313" key="2">
    <source>
        <dbReference type="EMBL" id="MDQ0226945.1"/>
    </source>
</evidence>
<accession>A0ABT9Z3W0</accession>
<dbReference type="PANTHER" id="PTHR40072">
    <property type="entry name" value="MOLYBDOPTERIN-GUANINE DINUCLEOTIDE BIOSYNTHESIS ADAPTER PROTEIN-RELATED"/>
    <property type="match status" value="1"/>
</dbReference>
<protein>
    <submittedName>
        <fullName evidence="2">Molybdopterin-guanine dinucleotide biosynthesis protein B</fullName>
    </submittedName>
</protein>
<proteinExistence type="predicted"/>
<organism evidence="2 3">
    <name type="scientific">Metabacillus niabensis</name>
    <dbReference type="NCBI Taxonomy" id="324854"/>
    <lineage>
        <taxon>Bacteria</taxon>
        <taxon>Bacillati</taxon>
        <taxon>Bacillota</taxon>
        <taxon>Bacilli</taxon>
        <taxon>Bacillales</taxon>
        <taxon>Bacillaceae</taxon>
        <taxon>Metabacillus</taxon>
    </lineage>
</organism>
<dbReference type="Pfam" id="PF03205">
    <property type="entry name" value="MobB"/>
    <property type="match status" value="1"/>
</dbReference>
<sequence length="170" mass="19048">MGRVFQVIGYQNSGKTTFVVDYIKEAVKNELKVGTIKHHGHVSAIHHHDNKKDTGKHREAGALVSVIEGNGSLILNSESISFSLQQLVKLYSHFSLDVIVVEGYKAACYPKVVFIRSTEDAFLLENITNVLCIVSEVQLPEEIVNTYKLFENNQECIKWLITNEAGESIE</sequence>
<feature type="domain" description="Molybdopterin-guanine dinucleotide biosynthesis protein B (MobB)" evidence="1">
    <location>
        <begin position="4"/>
        <end position="135"/>
    </location>
</feature>
<dbReference type="RefSeq" id="WP_174880490.1">
    <property type="nucleotide sequence ID" value="NZ_CADEPK010000198.1"/>
</dbReference>
<evidence type="ECO:0000259" key="1">
    <source>
        <dbReference type="Pfam" id="PF03205"/>
    </source>
</evidence>
<dbReference type="InterPro" id="IPR052539">
    <property type="entry name" value="MGD_biosynthesis_adapter"/>
</dbReference>
<dbReference type="InterPro" id="IPR004435">
    <property type="entry name" value="MobB_dom"/>
</dbReference>
<comment type="caution">
    <text evidence="2">The sequence shown here is derived from an EMBL/GenBank/DDBJ whole genome shotgun (WGS) entry which is preliminary data.</text>
</comment>
<evidence type="ECO:0000313" key="3">
    <source>
        <dbReference type="Proteomes" id="UP001232245"/>
    </source>
</evidence>
<dbReference type="SUPFAM" id="SSF52540">
    <property type="entry name" value="P-loop containing nucleoside triphosphate hydrolases"/>
    <property type="match status" value="1"/>
</dbReference>
<dbReference type="Proteomes" id="UP001232245">
    <property type="component" value="Unassembled WGS sequence"/>
</dbReference>